<evidence type="ECO:0000313" key="3">
    <source>
        <dbReference type="Proteomes" id="UP000676336"/>
    </source>
</evidence>
<protein>
    <submittedName>
        <fullName evidence="2">Uncharacterized protein</fullName>
    </submittedName>
</protein>
<dbReference type="EMBL" id="CAJOBI010067402">
    <property type="protein sequence ID" value="CAF4442364.1"/>
    <property type="molecule type" value="Genomic_DNA"/>
</dbReference>
<name>A0A8S2WKV6_9BILA</name>
<proteinExistence type="predicted"/>
<gene>
    <name evidence="1" type="ORF">SMN809_LOCUS32337</name>
    <name evidence="2" type="ORF">SMN809_LOCUS32460</name>
</gene>
<dbReference type="Proteomes" id="UP000676336">
    <property type="component" value="Unassembled WGS sequence"/>
</dbReference>
<evidence type="ECO:0000313" key="2">
    <source>
        <dbReference type="EMBL" id="CAF4445262.1"/>
    </source>
</evidence>
<feature type="non-terminal residue" evidence="2">
    <location>
        <position position="1"/>
    </location>
</feature>
<sequence length="54" mass="6427">MMFKKLAPYCHESYQRLLIEKQAKEFSDCAVGVLDKAFNEDNMRTFEMLDEKHP</sequence>
<dbReference type="EMBL" id="CAJOBI010068103">
    <property type="protein sequence ID" value="CAF4445262.1"/>
    <property type="molecule type" value="Genomic_DNA"/>
</dbReference>
<evidence type="ECO:0000313" key="1">
    <source>
        <dbReference type="EMBL" id="CAF4442364.1"/>
    </source>
</evidence>
<organism evidence="2 3">
    <name type="scientific">Rotaria magnacalcarata</name>
    <dbReference type="NCBI Taxonomy" id="392030"/>
    <lineage>
        <taxon>Eukaryota</taxon>
        <taxon>Metazoa</taxon>
        <taxon>Spiralia</taxon>
        <taxon>Gnathifera</taxon>
        <taxon>Rotifera</taxon>
        <taxon>Eurotatoria</taxon>
        <taxon>Bdelloidea</taxon>
        <taxon>Philodinida</taxon>
        <taxon>Philodinidae</taxon>
        <taxon>Rotaria</taxon>
    </lineage>
</organism>
<reference evidence="2" key="1">
    <citation type="submission" date="2021-02" db="EMBL/GenBank/DDBJ databases">
        <authorList>
            <person name="Nowell W R."/>
        </authorList>
    </citation>
    <scope>NUCLEOTIDE SEQUENCE</scope>
</reference>
<dbReference type="AlphaFoldDB" id="A0A8S2WKV6"/>
<comment type="caution">
    <text evidence="2">The sequence shown here is derived from an EMBL/GenBank/DDBJ whole genome shotgun (WGS) entry which is preliminary data.</text>
</comment>
<accession>A0A8S2WKV6</accession>